<protein>
    <submittedName>
        <fullName evidence="1">Uncharacterized protein</fullName>
    </submittedName>
</protein>
<evidence type="ECO:0000313" key="2">
    <source>
        <dbReference type="Proteomes" id="UP001497382"/>
    </source>
</evidence>
<evidence type="ECO:0000313" key="1">
    <source>
        <dbReference type="EMBL" id="CAL1265783.1"/>
    </source>
</evidence>
<dbReference type="AlphaFoldDB" id="A0AAV1Z2L4"/>
<keyword evidence="2" id="KW-1185">Reference proteome</keyword>
<organism evidence="1 2">
    <name type="scientific">Larinioides sclopetarius</name>
    <dbReference type="NCBI Taxonomy" id="280406"/>
    <lineage>
        <taxon>Eukaryota</taxon>
        <taxon>Metazoa</taxon>
        <taxon>Ecdysozoa</taxon>
        <taxon>Arthropoda</taxon>
        <taxon>Chelicerata</taxon>
        <taxon>Arachnida</taxon>
        <taxon>Araneae</taxon>
        <taxon>Araneomorphae</taxon>
        <taxon>Entelegynae</taxon>
        <taxon>Araneoidea</taxon>
        <taxon>Araneidae</taxon>
        <taxon>Larinioides</taxon>
    </lineage>
</organism>
<gene>
    <name evidence="1" type="ORF">LARSCL_LOCUS2732</name>
</gene>
<reference evidence="1 2" key="1">
    <citation type="submission" date="2024-04" db="EMBL/GenBank/DDBJ databases">
        <authorList>
            <person name="Rising A."/>
            <person name="Reimegard J."/>
            <person name="Sonavane S."/>
            <person name="Akerstrom W."/>
            <person name="Nylinder S."/>
            <person name="Hedman E."/>
            <person name="Kallberg Y."/>
        </authorList>
    </citation>
    <scope>NUCLEOTIDE SEQUENCE [LARGE SCALE GENOMIC DNA]</scope>
</reference>
<accession>A0AAV1Z2L4</accession>
<dbReference type="Proteomes" id="UP001497382">
    <property type="component" value="Unassembled WGS sequence"/>
</dbReference>
<name>A0AAV1Z2L4_9ARAC</name>
<comment type="caution">
    <text evidence="1">The sequence shown here is derived from an EMBL/GenBank/DDBJ whole genome shotgun (WGS) entry which is preliminary data.</text>
</comment>
<proteinExistence type="predicted"/>
<sequence length="150" mass="17052">MPIIDDERVSVFTDEFDNGHTVQYSLLGLDFQKNDVPGFFWSYKTECSAFITLYKIGIKFQKEPSSNTVSCIISVKREDPLLCQIAVKFSIELFNANKESLGDSVSSRRTSMLSGDTIEESFDKLISSEILSSNDKDMVVKITFNIYYCH</sequence>
<dbReference type="EMBL" id="CAXIEN010000019">
    <property type="protein sequence ID" value="CAL1265783.1"/>
    <property type="molecule type" value="Genomic_DNA"/>
</dbReference>